<reference evidence="5" key="1">
    <citation type="journal article" date="2014" name="Front. Microbiol.">
        <title>High frequency of phylogenetically diverse reductive dehalogenase-homologous genes in deep subseafloor sedimentary metagenomes.</title>
        <authorList>
            <person name="Kawai M."/>
            <person name="Futagami T."/>
            <person name="Toyoda A."/>
            <person name="Takaki Y."/>
            <person name="Nishi S."/>
            <person name="Hori S."/>
            <person name="Arai W."/>
            <person name="Tsubouchi T."/>
            <person name="Morono Y."/>
            <person name="Uchiyama I."/>
            <person name="Ito T."/>
            <person name="Fujiyama A."/>
            <person name="Inagaki F."/>
            <person name="Takami H."/>
        </authorList>
    </citation>
    <scope>NUCLEOTIDE SEQUENCE</scope>
    <source>
        <strain evidence="5">Expedition CK06-06</strain>
    </source>
</reference>
<dbReference type="AlphaFoldDB" id="X1MZH3"/>
<dbReference type="InterPro" id="IPR037219">
    <property type="entry name" value="Peptidase_M41-like"/>
</dbReference>
<dbReference type="GO" id="GO:0004222">
    <property type="term" value="F:metalloendopeptidase activity"/>
    <property type="evidence" value="ECO:0007669"/>
    <property type="project" value="InterPro"/>
</dbReference>
<dbReference type="GO" id="GO:0006508">
    <property type="term" value="P:proteolysis"/>
    <property type="evidence" value="ECO:0007669"/>
    <property type="project" value="InterPro"/>
</dbReference>
<comment type="caution">
    <text evidence="5">The sequence shown here is derived from an EMBL/GenBank/DDBJ whole genome shotgun (WGS) entry which is preliminary data.</text>
</comment>
<dbReference type="PANTHER" id="PTHR23076">
    <property type="entry name" value="METALLOPROTEASE M41 FTSH"/>
    <property type="match status" value="1"/>
</dbReference>
<sequence>GKPLAKGVNLETVAKETPGFSGADLANLINEAAILAARRNRGDITLKELVFLGREISEQRDYSDKTAQEIDEEVHNIIQRAYKTTKKILTANKEKLKLLAEELIAHETLDEPELDKIFEGLAPQSAPS</sequence>
<feature type="domain" description="AAA ATPase AAA+ lid" evidence="4">
    <location>
        <begin position="8"/>
        <end position="49"/>
    </location>
</feature>
<protein>
    <recommendedName>
        <fullName evidence="6">Peptidase M41 domain-containing protein</fullName>
    </recommendedName>
</protein>
<dbReference type="InterPro" id="IPR041569">
    <property type="entry name" value="AAA_lid_3"/>
</dbReference>
<evidence type="ECO:0000259" key="4">
    <source>
        <dbReference type="Pfam" id="PF17862"/>
    </source>
</evidence>
<dbReference type="GO" id="GO:0009535">
    <property type="term" value="C:chloroplast thylakoid membrane"/>
    <property type="evidence" value="ECO:0007669"/>
    <property type="project" value="TreeGrafter"/>
</dbReference>
<feature type="non-terminal residue" evidence="5">
    <location>
        <position position="1"/>
    </location>
</feature>
<organism evidence="5">
    <name type="scientific">marine sediment metagenome</name>
    <dbReference type="NCBI Taxonomy" id="412755"/>
    <lineage>
        <taxon>unclassified sequences</taxon>
        <taxon>metagenomes</taxon>
        <taxon>ecological metagenomes</taxon>
    </lineage>
</organism>
<dbReference type="Pfam" id="PF01434">
    <property type="entry name" value="Peptidase_M41"/>
    <property type="match status" value="1"/>
</dbReference>
<dbReference type="InterPro" id="IPR000642">
    <property type="entry name" value="Peptidase_M41"/>
</dbReference>
<evidence type="ECO:0000256" key="2">
    <source>
        <dbReference type="ARBA" id="ARBA00023136"/>
    </source>
</evidence>
<evidence type="ECO:0008006" key="6">
    <source>
        <dbReference type="Google" id="ProtNLM"/>
    </source>
</evidence>
<dbReference type="Gene3D" id="1.20.58.760">
    <property type="entry name" value="Peptidase M41"/>
    <property type="match status" value="1"/>
</dbReference>
<dbReference type="GO" id="GO:0004176">
    <property type="term" value="F:ATP-dependent peptidase activity"/>
    <property type="evidence" value="ECO:0007669"/>
    <property type="project" value="InterPro"/>
</dbReference>
<proteinExistence type="predicted"/>
<evidence type="ECO:0000259" key="3">
    <source>
        <dbReference type="Pfam" id="PF01434"/>
    </source>
</evidence>
<dbReference type="PANTHER" id="PTHR23076:SF113">
    <property type="entry name" value="ATP-DEPENDENT ZINC METALLOPROTEASE FTSH 1, CHLOROPLASTIC-RELATED"/>
    <property type="match status" value="1"/>
</dbReference>
<dbReference type="Pfam" id="PF17862">
    <property type="entry name" value="AAA_lid_3"/>
    <property type="match status" value="1"/>
</dbReference>
<accession>X1MZH3</accession>
<feature type="domain" description="Peptidase M41" evidence="3">
    <location>
        <begin position="50"/>
        <end position="117"/>
    </location>
</feature>
<dbReference type="EMBL" id="BARV01022736">
    <property type="protein sequence ID" value="GAI23421.1"/>
    <property type="molecule type" value="Genomic_DNA"/>
</dbReference>
<name>X1MZH3_9ZZZZ</name>
<comment type="subcellular location">
    <subcellularLocation>
        <location evidence="1">Membrane</location>
    </subcellularLocation>
</comment>
<evidence type="ECO:0000313" key="5">
    <source>
        <dbReference type="EMBL" id="GAI23421.1"/>
    </source>
</evidence>
<dbReference type="GO" id="GO:0005524">
    <property type="term" value="F:ATP binding"/>
    <property type="evidence" value="ECO:0007669"/>
    <property type="project" value="InterPro"/>
</dbReference>
<evidence type="ECO:0000256" key="1">
    <source>
        <dbReference type="ARBA" id="ARBA00004370"/>
    </source>
</evidence>
<gene>
    <name evidence="5" type="ORF">S06H3_37419</name>
</gene>
<keyword evidence="2" id="KW-0472">Membrane</keyword>
<dbReference type="SUPFAM" id="SSF140990">
    <property type="entry name" value="FtsH protease domain-like"/>
    <property type="match status" value="1"/>
</dbReference>